<dbReference type="RefSeq" id="WP_409931501.1">
    <property type="nucleotide sequence ID" value="NZ_CAKMTQ010000031.1"/>
</dbReference>
<evidence type="ECO:0000313" key="1">
    <source>
        <dbReference type="EMBL" id="CAH1534245.1"/>
    </source>
</evidence>
<sequence>MLRTEYEYQQAKNELAYLEENFSEVCAHQLEDFYERMADLYQAIDVYENCGFTIATGSDISPEDLKGAGFTMRDFKFYLSSMLEIKKRLPSFVILDLSKGDARIYSFDRCPF</sequence>
<dbReference type="AlphaFoldDB" id="A0AAU9QAE1"/>
<dbReference type="Proteomes" id="UP001295420">
    <property type="component" value="Unassembled WGS sequence"/>
</dbReference>
<proteinExistence type="predicted"/>
<protein>
    <submittedName>
        <fullName evidence="1">Uncharacterized protein</fullName>
    </submittedName>
</protein>
<comment type="caution">
    <text evidence="1">The sequence shown here is derived from an EMBL/GenBank/DDBJ whole genome shotgun (WGS) entry which is preliminary data.</text>
</comment>
<evidence type="ECO:0000313" key="2">
    <source>
        <dbReference type="Proteomes" id="UP001295420"/>
    </source>
</evidence>
<accession>A0AAU9QAE1</accession>
<reference evidence="1" key="1">
    <citation type="submission" date="2022-01" db="EMBL/GenBank/DDBJ databases">
        <authorList>
            <person name="Lagorce A."/>
        </authorList>
    </citation>
    <scope>NUCLEOTIDE SEQUENCE</scope>
    <source>
        <strain evidence="1">Th15_F1_D04</strain>
    </source>
</reference>
<organism evidence="1 2">
    <name type="scientific">Vibrio owensii</name>
    <dbReference type="NCBI Taxonomy" id="696485"/>
    <lineage>
        <taxon>Bacteria</taxon>
        <taxon>Pseudomonadati</taxon>
        <taxon>Pseudomonadota</taxon>
        <taxon>Gammaproteobacteria</taxon>
        <taxon>Vibrionales</taxon>
        <taxon>Vibrionaceae</taxon>
        <taxon>Vibrio</taxon>
    </lineage>
</organism>
<name>A0AAU9QAE1_9VIBR</name>
<gene>
    <name evidence="1" type="ORF">THF1D04_370007</name>
</gene>
<dbReference type="EMBL" id="CAKMTQ010000031">
    <property type="protein sequence ID" value="CAH1534245.1"/>
    <property type="molecule type" value="Genomic_DNA"/>
</dbReference>